<dbReference type="SUPFAM" id="SSF48371">
    <property type="entry name" value="ARM repeat"/>
    <property type="match status" value="1"/>
</dbReference>
<protein>
    <submittedName>
        <fullName evidence="1">Uncharacterized protein</fullName>
    </submittedName>
</protein>
<organism evidence="1 2">
    <name type="scientific">Rozella allomycis (strain CSF55)</name>
    <dbReference type="NCBI Taxonomy" id="988480"/>
    <lineage>
        <taxon>Eukaryota</taxon>
        <taxon>Fungi</taxon>
        <taxon>Fungi incertae sedis</taxon>
        <taxon>Cryptomycota</taxon>
        <taxon>Cryptomycota incertae sedis</taxon>
        <taxon>Rozella</taxon>
    </lineage>
</organism>
<dbReference type="InterPro" id="IPR016024">
    <property type="entry name" value="ARM-type_fold"/>
</dbReference>
<keyword evidence="2" id="KW-1185">Reference proteome</keyword>
<evidence type="ECO:0000313" key="2">
    <source>
        <dbReference type="Proteomes" id="UP000030755"/>
    </source>
</evidence>
<name>A0A075AUP1_ROZAC</name>
<dbReference type="AlphaFoldDB" id="A0A075AUP1"/>
<accession>A0A075AUP1</accession>
<proteinExistence type="predicted"/>
<dbReference type="HOGENOM" id="CLU_647509_0_0_1"/>
<evidence type="ECO:0000313" key="1">
    <source>
        <dbReference type="EMBL" id="EPZ32437.1"/>
    </source>
</evidence>
<sequence length="424" mass="48488">MVKIPFLRFLRNWLRTKVIGKTLGAKMSSEKDFPGLLNIWNTAISVLSIEYDETFIEVLKCVYHFILKQSDENSIDMVILNGVVPFFDILQSQEENMQLLVILTNIVSWIFSKSDALPETTIALIGYLLFTSPVNSFSAKISEKANFIKEISKKLGDDDIDRYGWWILFAQQFCQEEGDEFTKYSKEFLVHLLCSVDDMESRSELLEYLADVYLAKEFDDGMEVDCSEEMILGNAVDIKLFSMLSDHFTSKESLCLNSVECAINLLVNVLLPGTSFNDSLIPSLLIQFDSSKNYNIFVLCALIIKSSEINCDSIITAEQFKHLCSMVHNDENGSKVKEFLQLICITTADSEKATILTSWVLDWLKIKDDGFLKFVIDFIYEVYGSDNQLFIKEYFTNHLDSLLSGLSCKDENINSFINYMAQFK</sequence>
<dbReference type="EMBL" id="KE561154">
    <property type="protein sequence ID" value="EPZ32437.1"/>
    <property type="molecule type" value="Genomic_DNA"/>
</dbReference>
<reference evidence="1 2" key="1">
    <citation type="journal article" date="2013" name="Curr. Biol.">
        <title>Shared signatures of parasitism and phylogenomics unite Cryptomycota and microsporidia.</title>
        <authorList>
            <person name="James T.Y."/>
            <person name="Pelin A."/>
            <person name="Bonen L."/>
            <person name="Ahrendt S."/>
            <person name="Sain D."/>
            <person name="Corradi N."/>
            <person name="Stajich J.E."/>
        </authorList>
    </citation>
    <scope>NUCLEOTIDE SEQUENCE [LARGE SCALE GENOMIC DNA]</scope>
    <source>
        <strain evidence="1 2">CSF55</strain>
    </source>
</reference>
<dbReference type="Proteomes" id="UP000030755">
    <property type="component" value="Unassembled WGS sequence"/>
</dbReference>
<gene>
    <name evidence="1" type="ORF">O9G_001339</name>
</gene>